<name>A0A453SHM8_AEGTS</name>
<reference evidence="2" key="3">
    <citation type="journal article" date="2017" name="Nature">
        <title>Genome sequence of the progenitor of the wheat D genome Aegilops tauschii.</title>
        <authorList>
            <person name="Luo M.C."/>
            <person name="Gu Y.Q."/>
            <person name="Puiu D."/>
            <person name="Wang H."/>
            <person name="Twardziok S.O."/>
            <person name="Deal K.R."/>
            <person name="Huo N."/>
            <person name="Zhu T."/>
            <person name="Wang L."/>
            <person name="Wang Y."/>
            <person name="McGuire P.E."/>
            <person name="Liu S."/>
            <person name="Long H."/>
            <person name="Ramasamy R.K."/>
            <person name="Rodriguez J.C."/>
            <person name="Van S.L."/>
            <person name="Yuan L."/>
            <person name="Wang Z."/>
            <person name="Xia Z."/>
            <person name="Xiao L."/>
            <person name="Anderson O.D."/>
            <person name="Ouyang S."/>
            <person name="Liang Y."/>
            <person name="Zimin A.V."/>
            <person name="Pertea G."/>
            <person name="Qi P."/>
            <person name="Bennetzen J.L."/>
            <person name="Dai X."/>
            <person name="Dawson M.W."/>
            <person name="Muller H.G."/>
            <person name="Kugler K."/>
            <person name="Rivarola-Duarte L."/>
            <person name="Spannagl M."/>
            <person name="Mayer K.F.X."/>
            <person name="Lu F.H."/>
            <person name="Bevan M.W."/>
            <person name="Leroy P."/>
            <person name="Li P."/>
            <person name="You F.M."/>
            <person name="Sun Q."/>
            <person name="Liu Z."/>
            <person name="Lyons E."/>
            <person name="Wicker T."/>
            <person name="Salzberg S.L."/>
            <person name="Devos K.M."/>
            <person name="Dvorak J."/>
        </authorList>
    </citation>
    <scope>NUCLEOTIDE SEQUENCE [LARGE SCALE GENOMIC DNA]</scope>
    <source>
        <strain evidence="2">cv. AL8/78</strain>
    </source>
</reference>
<evidence type="ECO:0000256" key="1">
    <source>
        <dbReference type="SAM" id="MobiDB-lite"/>
    </source>
</evidence>
<dbReference type="EnsemblPlants" id="AET7Gv20944400.1">
    <property type="protein sequence ID" value="AET7Gv20944400.1"/>
    <property type="gene ID" value="AET7Gv20944400"/>
</dbReference>
<feature type="compositionally biased region" description="Polar residues" evidence="1">
    <location>
        <begin position="98"/>
        <end position="108"/>
    </location>
</feature>
<feature type="region of interest" description="Disordered" evidence="1">
    <location>
        <begin position="63"/>
        <end position="253"/>
    </location>
</feature>
<feature type="compositionally biased region" description="Low complexity" evidence="1">
    <location>
        <begin position="71"/>
        <end position="89"/>
    </location>
</feature>
<protein>
    <submittedName>
        <fullName evidence="2">Uncharacterized protein</fullName>
    </submittedName>
</protein>
<feature type="compositionally biased region" description="Basic and acidic residues" evidence="1">
    <location>
        <begin position="244"/>
        <end position="253"/>
    </location>
</feature>
<organism evidence="2 3">
    <name type="scientific">Aegilops tauschii subsp. strangulata</name>
    <name type="common">Goatgrass</name>
    <dbReference type="NCBI Taxonomy" id="200361"/>
    <lineage>
        <taxon>Eukaryota</taxon>
        <taxon>Viridiplantae</taxon>
        <taxon>Streptophyta</taxon>
        <taxon>Embryophyta</taxon>
        <taxon>Tracheophyta</taxon>
        <taxon>Spermatophyta</taxon>
        <taxon>Magnoliopsida</taxon>
        <taxon>Liliopsida</taxon>
        <taxon>Poales</taxon>
        <taxon>Poaceae</taxon>
        <taxon>BOP clade</taxon>
        <taxon>Pooideae</taxon>
        <taxon>Triticodae</taxon>
        <taxon>Triticeae</taxon>
        <taxon>Triticinae</taxon>
        <taxon>Aegilops</taxon>
    </lineage>
</organism>
<evidence type="ECO:0000313" key="2">
    <source>
        <dbReference type="EnsemblPlants" id="AET7Gv20944400.1"/>
    </source>
</evidence>
<accession>A0A453SHM8</accession>
<sequence>CAWRQYLAAPFDPNRGQGGDDAHAPKTLEGSPSRLSQEPASSRAGAGLFRARTDMSSDIRKWFMKPHDKNAGAAKPSAAGAAPAAAKKPVLSIPEKAATSSVPGNQDASVRRKTSKYFAPKTEKDADVAEKSSSKRKLQKSSEDLEDDIKPFAANKALKDEEDDDDDFVAPSKKKTPVKPPPLKKLKAASNDDDQDERMDEDAETPSKAAGRGRGRGRGGRGAGAAHGKTTSHDDDGGEDRMDEDAKTPSKAA</sequence>
<keyword evidence="3" id="KW-1185">Reference proteome</keyword>
<dbReference type="AlphaFoldDB" id="A0A453SHM8"/>
<proteinExistence type="predicted"/>
<dbReference type="Gramene" id="AET7Gv20944400.1">
    <property type="protein sequence ID" value="AET7Gv20944400.1"/>
    <property type="gene ID" value="AET7Gv20944400"/>
</dbReference>
<feature type="region of interest" description="Disordered" evidence="1">
    <location>
        <begin position="1"/>
        <end position="51"/>
    </location>
</feature>
<reference evidence="3" key="1">
    <citation type="journal article" date="2014" name="Science">
        <title>Ancient hybridizations among the ancestral genomes of bread wheat.</title>
        <authorList>
            <consortium name="International Wheat Genome Sequencing Consortium,"/>
            <person name="Marcussen T."/>
            <person name="Sandve S.R."/>
            <person name="Heier L."/>
            <person name="Spannagl M."/>
            <person name="Pfeifer M."/>
            <person name="Jakobsen K.S."/>
            <person name="Wulff B.B."/>
            <person name="Steuernagel B."/>
            <person name="Mayer K.F."/>
            <person name="Olsen O.A."/>
        </authorList>
    </citation>
    <scope>NUCLEOTIDE SEQUENCE [LARGE SCALE GENOMIC DNA]</scope>
    <source>
        <strain evidence="3">cv. AL8/78</strain>
    </source>
</reference>
<reference evidence="3" key="2">
    <citation type="journal article" date="2017" name="Nat. Plants">
        <title>The Aegilops tauschii genome reveals multiple impacts of transposons.</title>
        <authorList>
            <person name="Zhao G."/>
            <person name="Zou C."/>
            <person name="Li K."/>
            <person name="Wang K."/>
            <person name="Li T."/>
            <person name="Gao L."/>
            <person name="Zhang X."/>
            <person name="Wang H."/>
            <person name="Yang Z."/>
            <person name="Liu X."/>
            <person name="Jiang W."/>
            <person name="Mao L."/>
            <person name="Kong X."/>
            <person name="Jiao Y."/>
            <person name="Jia J."/>
        </authorList>
    </citation>
    <scope>NUCLEOTIDE SEQUENCE [LARGE SCALE GENOMIC DNA]</scope>
    <source>
        <strain evidence="3">cv. AL8/78</strain>
    </source>
</reference>
<feature type="compositionally biased region" description="Basic and acidic residues" evidence="1">
    <location>
        <begin position="121"/>
        <end position="133"/>
    </location>
</feature>
<reference evidence="2" key="5">
    <citation type="journal article" date="2021" name="G3 (Bethesda)">
        <title>Aegilops tauschii genome assembly Aet v5.0 features greater sequence contiguity and improved annotation.</title>
        <authorList>
            <person name="Wang L."/>
            <person name="Zhu T."/>
            <person name="Rodriguez J.C."/>
            <person name="Deal K.R."/>
            <person name="Dubcovsky J."/>
            <person name="McGuire P.E."/>
            <person name="Lux T."/>
            <person name="Spannagl M."/>
            <person name="Mayer K.F.X."/>
            <person name="Baldrich P."/>
            <person name="Meyers B.C."/>
            <person name="Huo N."/>
            <person name="Gu Y.Q."/>
            <person name="Zhou H."/>
            <person name="Devos K.M."/>
            <person name="Bennetzen J.L."/>
            <person name="Unver T."/>
            <person name="Budak H."/>
            <person name="Gulick P.J."/>
            <person name="Galiba G."/>
            <person name="Kalapos B."/>
            <person name="Nelson D.R."/>
            <person name="Li P."/>
            <person name="You F.M."/>
            <person name="Luo M.C."/>
            <person name="Dvorak J."/>
        </authorList>
    </citation>
    <scope>NUCLEOTIDE SEQUENCE [LARGE SCALE GENOMIC DNA]</scope>
    <source>
        <strain evidence="2">cv. AL8/78</strain>
    </source>
</reference>
<feature type="compositionally biased region" description="Acidic residues" evidence="1">
    <location>
        <begin position="191"/>
        <end position="204"/>
    </location>
</feature>
<dbReference type="Proteomes" id="UP000015105">
    <property type="component" value="Chromosome 7D"/>
</dbReference>
<evidence type="ECO:0000313" key="3">
    <source>
        <dbReference type="Proteomes" id="UP000015105"/>
    </source>
</evidence>
<feature type="compositionally biased region" description="Basic residues" evidence="1">
    <location>
        <begin position="172"/>
        <end position="187"/>
    </location>
</feature>
<reference evidence="2" key="4">
    <citation type="submission" date="2019-03" db="UniProtKB">
        <authorList>
            <consortium name="EnsemblPlants"/>
        </authorList>
    </citation>
    <scope>IDENTIFICATION</scope>
</reference>